<feature type="compositionally biased region" description="Basic and acidic residues" evidence="1">
    <location>
        <begin position="425"/>
        <end position="438"/>
    </location>
</feature>
<feature type="compositionally biased region" description="Polar residues" evidence="1">
    <location>
        <begin position="194"/>
        <end position="207"/>
    </location>
</feature>
<dbReference type="AlphaFoldDB" id="A0A0V0QCZ5"/>
<organism evidence="2 3">
    <name type="scientific">Pseudocohnilembus persalinus</name>
    <name type="common">Ciliate</name>
    <dbReference type="NCBI Taxonomy" id="266149"/>
    <lineage>
        <taxon>Eukaryota</taxon>
        <taxon>Sar</taxon>
        <taxon>Alveolata</taxon>
        <taxon>Ciliophora</taxon>
        <taxon>Intramacronucleata</taxon>
        <taxon>Oligohymenophorea</taxon>
        <taxon>Scuticociliatia</taxon>
        <taxon>Philasterida</taxon>
        <taxon>Pseudocohnilembidae</taxon>
        <taxon>Pseudocohnilembus</taxon>
    </lineage>
</organism>
<evidence type="ECO:0000313" key="3">
    <source>
        <dbReference type="Proteomes" id="UP000054937"/>
    </source>
</evidence>
<dbReference type="EMBL" id="LDAU01000196">
    <property type="protein sequence ID" value="KRX00084.1"/>
    <property type="molecule type" value="Genomic_DNA"/>
</dbReference>
<protein>
    <recommendedName>
        <fullName evidence="4">PWWP domain-containing protein</fullName>
    </recommendedName>
</protein>
<feature type="compositionally biased region" description="Basic and acidic residues" evidence="1">
    <location>
        <begin position="208"/>
        <end position="240"/>
    </location>
</feature>
<dbReference type="InParanoid" id="A0A0V0QCZ5"/>
<gene>
    <name evidence="2" type="ORF">PPERSA_07281</name>
</gene>
<accession>A0A0V0QCZ5</accession>
<feature type="compositionally biased region" description="Polar residues" evidence="1">
    <location>
        <begin position="847"/>
        <end position="868"/>
    </location>
</feature>
<feature type="compositionally biased region" description="Basic residues" evidence="1">
    <location>
        <begin position="288"/>
        <end position="304"/>
    </location>
</feature>
<evidence type="ECO:0000256" key="1">
    <source>
        <dbReference type="SAM" id="MobiDB-lite"/>
    </source>
</evidence>
<feature type="compositionally biased region" description="Polar residues" evidence="1">
    <location>
        <begin position="824"/>
        <end position="840"/>
    </location>
</feature>
<feature type="compositionally biased region" description="Basic and acidic residues" evidence="1">
    <location>
        <begin position="269"/>
        <end position="279"/>
    </location>
</feature>
<feature type="compositionally biased region" description="Low complexity" evidence="1">
    <location>
        <begin position="126"/>
        <end position="137"/>
    </location>
</feature>
<dbReference type="CDD" id="cd05162">
    <property type="entry name" value="PWWP"/>
    <property type="match status" value="1"/>
</dbReference>
<reference evidence="2 3" key="1">
    <citation type="journal article" date="2015" name="Sci. Rep.">
        <title>Genome of the facultative scuticociliatosis pathogen Pseudocohnilembus persalinus provides insight into its virulence through horizontal gene transfer.</title>
        <authorList>
            <person name="Xiong J."/>
            <person name="Wang G."/>
            <person name="Cheng J."/>
            <person name="Tian M."/>
            <person name="Pan X."/>
            <person name="Warren A."/>
            <person name="Jiang C."/>
            <person name="Yuan D."/>
            <person name="Miao W."/>
        </authorList>
    </citation>
    <scope>NUCLEOTIDE SEQUENCE [LARGE SCALE GENOMIC DNA]</scope>
    <source>
        <strain evidence="2">36N120E</strain>
    </source>
</reference>
<feature type="region of interest" description="Disordered" evidence="1">
    <location>
        <begin position="824"/>
        <end position="868"/>
    </location>
</feature>
<feature type="compositionally biased region" description="Low complexity" evidence="1">
    <location>
        <begin position="369"/>
        <end position="384"/>
    </location>
</feature>
<feature type="region of interest" description="Disordered" evidence="1">
    <location>
        <begin position="255"/>
        <end position="332"/>
    </location>
</feature>
<feature type="compositionally biased region" description="Basic and acidic residues" evidence="1">
    <location>
        <begin position="174"/>
        <end position="185"/>
    </location>
</feature>
<feature type="region of interest" description="Disordered" evidence="1">
    <location>
        <begin position="94"/>
        <end position="240"/>
    </location>
</feature>
<keyword evidence="3" id="KW-1185">Reference proteome</keyword>
<sequence length="868" mass="103135">MNQANFQVKDVVFAKYRRYQFWPAQILEIKGDIYLIQFYENGLEQNQIQQFERKLCDIMDFTQGCQKYLKSKNKNLIESINIAKKDVLTGSCIKMSDKSSKQQRKQSISNLDKRSRKKQNKEKNQEQLQQQEQLQRQKQVENQDEPIFEIIPRKTRSQIQQEINGKQENQQNLVKEDRNKDEMKIKNCKKQIAKSGNKQENSPVQNMKDQEQQNDKKRQLTKREENKIKNEIKKQQKNDKIENQLEQLNQEKQEQIAKNKTKSNQTQSQKKDVQGKNSDKNSNNKNNNKNKNKNNIVRKGRQRKQSQEQKNQNENLKENQQNEQSQQEKQGNEIKFQQNQVQEDQSENMESYLRRLDSEEEEEQELIKQNLSQSQQIQRQQQQGYSSNYYQNYDNIDYSNNNYSNMDCSQDLNFQTYINELNKERKEREQDGRNDSPDFGKNYKVPDFGGNKENYQQQQNQMSQIDRNSQIQQKILQIQNSLKVKQQYQDEGQGKVQVQPFGDRTNDLNLDLDNSTNNRNDKNKSFSQNQNMKQYLNKESVNNNISNNILGDCSSDKQSINKSFYSSKKIGEGYIEDLLQFKLQNKVIPQLEDRIYNDYFEEDKEAKNFSGEHIFGKDYGMIFEEIYDLFLNLQKKMGQDFKYILNLVMKCIKEIDKKVLQYYHDYRRKRGGSKYELNREQLQQLYRHDSSKQVIKIEEDGEVKTLGPKSQHQQLQLQTQQQSNYQTYLNNRQNMIAQNFVNNNDISNDKSPYQRERQFGNNNNNQFSFVQQQLQNHNQNFVDRNLKLFQNQNLSINQQSPMSPMRPRSFSPRIIQSNVNMNKNGISSQQQQDNKENNASFKGGFKNYSNNNKSGLSDLQLNVKSYSQ</sequence>
<evidence type="ECO:0008006" key="4">
    <source>
        <dbReference type="Google" id="ProtNLM"/>
    </source>
</evidence>
<dbReference type="SUPFAM" id="SSF63748">
    <property type="entry name" value="Tudor/PWWP/MBT"/>
    <property type="match status" value="1"/>
</dbReference>
<feature type="region of interest" description="Disordered" evidence="1">
    <location>
        <begin position="425"/>
        <end position="453"/>
    </location>
</feature>
<feature type="region of interest" description="Disordered" evidence="1">
    <location>
        <begin position="355"/>
        <end position="384"/>
    </location>
</feature>
<evidence type="ECO:0000313" key="2">
    <source>
        <dbReference type="EMBL" id="KRX00084.1"/>
    </source>
</evidence>
<comment type="caution">
    <text evidence="2">The sequence shown here is derived from an EMBL/GenBank/DDBJ whole genome shotgun (WGS) entry which is preliminary data.</text>
</comment>
<proteinExistence type="predicted"/>
<feature type="compositionally biased region" description="Low complexity" evidence="1">
    <location>
        <begin position="258"/>
        <end position="268"/>
    </location>
</feature>
<feature type="compositionally biased region" description="Low complexity" evidence="1">
    <location>
        <begin position="308"/>
        <end position="329"/>
    </location>
</feature>
<feature type="compositionally biased region" description="Polar residues" evidence="1">
    <location>
        <begin position="157"/>
        <end position="173"/>
    </location>
</feature>
<dbReference type="Gene3D" id="2.30.30.140">
    <property type="match status" value="1"/>
</dbReference>
<name>A0A0V0QCZ5_PSEPJ</name>
<dbReference type="Proteomes" id="UP000054937">
    <property type="component" value="Unassembled WGS sequence"/>
</dbReference>